<accession>A0A9Q4EGW6</accession>
<dbReference type="AlphaFoldDB" id="A0A9Q4EGW6"/>
<name>A0A9Q4EGW6_9BACI</name>
<dbReference type="SUPFAM" id="SSF51206">
    <property type="entry name" value="cAMP-binding domain-like"/>
    <property type="match status" value="1"/>
</dbReference>
<dbReference type="Proteomes" id="UP001073053">
    <property type="component" value="Unassembled WGS sequence"/>
</dbReference>
<dbReference type="InterPro" id="IPR014710">
    <property type="entry name" value="RmlC-like_jellyroll"/>
</dbReference>
<dbReference type="RefSeq" id="WP_101864899.1">
    <property type="nucleotide sequence ID" value="NZ_CP029364.1"/>
</dbReference>
<evidence type="ECO:0000313" key="3">
    <source>
        <dbReference type="Proteomes" id="UP001073053"/>
    </source>
</evidence>
<comment type="caution">
    <text evidence="2">The sequence shown here is derived from an EMBL/GenBank/DDBJ whole genome shotgun (WGS) entry which is preliminary data.</text>
</comment>
<gene>
    <name evidence="2" type="ORF">MOF03_02025</name>
</gene>
<dbReference type="InterPro" id="IPR018490">
    <property type="entry name" value="cNMP-bd_dom_sf"/>
</dbReference>
<dbReference type="Gene3D" id="2.60.120.10">
    <property type="entry name" value="Jelly Rolls"/>
    <property type="match status" value="1"/>
</dbReference>
<dbReference type="EMBL" id="JALAWA010000001">
    <property type="protein sequence ID" value="MCY9183435.1"/>
    <property type="molecule type" value="Genomic_DNA"/>
</dbReference>
<dbReference type="KEGG" id="bht:DIC78_12335"/>
<sequence length="158" mass="18447">MNQCDYLFFLKQLPMFNEVPLSIVETLLNNGTFIRGSCDQDPSFLHSQSIYIVLKGSIRFIDSRLPEGSQTVALWEKGDVFPIDQKGGMFLSPFISVRTSDDILMLNIPFYILKKIMSYYPQLQMNFLVMLQQNVFFSYELFLRYMHRSQDENAEPDS</sequence>
<evidence type="ECO:0000256" key="1">
    <source>
        <dbReference type="ARBA" id="ARBA00023159"/>
    </source>
</evidence>
<dbReference type="GeneID" id="50135694"/>
<protein>
    <submittedName>
        <fullName evidence="2">Crp/Fnr family transcriptional regulator</fullName>
    </submittedName>
</protein>
<organism evidence="2 3">
    <name type="scientific">Bacillus halotolerans</name>
    <dbReference type="NCBI Taxonomy" id="260554"/>
    <lineage>
        <taxon>Bacteria</taxon>
        <taxon>Bacillati</taxon>
        <taxon>Bacillota</taxon>
        <taxon>Bacilli</taxon>
        <taxon>Bacillales</taxon>
        <taxon>Bacillaceae</taxon>
        <taxon>Bacillus</taxon>
    </lineage>
</organism>
<keyword evidence="1" id="KW-0010">Activator</keyword>
<reference evidence="2" key="1">
    <citation type="submission" date="2022-02" db="EMBL/GenBank/DDBJ databases">
        <title>Crop Bioprotection Bacillus Genome Sequencing.</title>
        <authorList>
            <person name="Dunlap C."/>
        </authorList>
    </citation>
    <scope>NUCLEOTIDE SEQUENCE</scope>
    <source>
        <strain evidence="2">EC49O2N-C10</strain>
    </source>
</reference>
<evidence type="ECO:0000313" key="2">
    <source>
        <dbReference type="EMBL" id="MCY9183435.1"/>
    </source>
</evidence>
<proteinExistence type="predicted"/>